<dbReference type="PIRSF" id="PIRSF034110">
    <property type="entry name" value="DUF1203"/>
    <property type="match status" value="1"/>
</dbReference>
<dbReference type="KEGG" id="gba:J421_5867"/>
<sequence>MPFQIRALPFEPFAPLFALSDEELRARRAVRRVVDRTPGFPCRVSLRDAEPGETVLLVHYEHQPADSPYRAGHAIYVRAGAAEARPAVGEVPDVLRRRLLSVRAFDDTAMMLGAEVVDGNDLAPLIDRFFDDPRVAYLHLHNAKPGCYAARVDRLQPPSPGDTT</sequence>
<dbReference type="OrthoDB" id="5953307at2"/>
<dbReference type="EMBL" id="CP007130">
    <property type="protein sequence ID" value="AHG93402.1"/>
    <property type="molecule type" value="Genomic_DNA"/>
</dbReference>
<protein>
    <recommendedName>
        <fullName evidence="3">DUF1203 domain-containing protein</fullName>
    </recommendedName>
</protein>
<dbReference type="InterPro" id="IPR009593">
    <property type="entry name" value="DUF1203"/>
</dbReference>
<dbReference type="Proteomes" id="UP000019151">
    <property type="component" value="Plasmid 2"/>
</dbReference>
<dbReference type="AlphaFoldDB" id="W0RSF6"/>
<reference evidence="1 2" key="1">
    <citation type="journal article" date="2014" name="Genome Announc.">
        <title>Genome Sequence and Methylome of Soil Bacterium Gemmatirosa kalamazoonensis KBS708T, a Member of the Rarely Cultivated Gemmatimonadetes Phylum.</title>
        <authorList>
            <person name="Debruyn J.M."/>
            <person name="Radosevich M."/>
            <person name="Wommack K.E."/>
            <person name="Polson S.W."/>
            <person name="Hauser L.J."/>
            <person name="Fawaz M.N."/>
            <person name="Korlach J."/>
            <person name="Tsai Y.C."/>
        </authorList>
    </citation>
    <scope>NUCLEOTIDE SEQUENCE [LARGE SCALE GENOMIC DNA]</scope>
    <source>
        <strain evidence="1 2">KBS708</strain>
        <plasmid evidence="2">Plasmid 2</plasmid>
    </source>
</reference>
<dbReference type="InParanoid" id="W0RSF6"/>
<dbReference type="Pfam" id="PF06718">
    <property type="entry name" value="DUF1203"/>
    <property type="match status" value="1"/>
</dbReference>
<gene>
    <name evidence="1" type="ORF">J421_5867</name>
</gene>
<organism evidence="1 2">
    <name type="scientific">Gemmatirosa kalamazoonensis</name>
    <dbReference type="NCBI Taxonomy" id="861299"/>
    <lineage>
        <taxon>Bacteria</taxon>
        <taxon>Pseudomonadati</taxon>
        <taxon>Gemmatimonadota</taxon>
        <taxon>Gemmatimonadia</taxon>
        <taxon>Gemmatimonadales</taxon>
        <taxon>Gemmatimonadaceae</taxon>
        <taxon>Gemmatirosa</taxon>
    </lineage>
</organism>
<evidence type="ECO:0008006" key="3">
    <source>
        <dbReference type="Google" id="ProtNLM"/>
    </source>
</evidence>
<name>W0RSF6_9BACT</name>
<keyword evidence="2" id="KW-1185">Reference proteome</keyword>
<keyword evidence="1" id="KW-0614">Plasmid</keyword>
<dbReference type="HOGENOM" id="CLU_117181_0_0_0"/>
<dbReference type="eggNOG" id="ENOG5032SY9">
    <property type="taxonomic scope" value="Bacteria"/>
</dbReference>
<evidence type="ECO:0000313" key="1">
    <source>
        <dbReference type="EMBL" id="AHG93402.1"/>
    </source>
</evidence>
<dbReference type="RefSeq" id="WP_025414707.1">
    <property type="nucleotide sequence ID" value="NZ_CP007130.1"/>
</dbReference>
<proteinExistence type="predicted"/>
<evidence type="ECO:0000313" key="2">
    <source>
        <dbReference type="Proteomes" id="UP000019151"/>
    </source>
</evidence>
<geneLocation type="plasmid" evidence="1 2">
    <name>2</name>
</geneLocation>
<dbReference type="PATRIC" id="fig|861299.3.peg.5913"/>
<accession>W0RSF6</accession>